<dbReference type="PANTHER" id="PTHR11783">
    <property type="entry name" value="SULFOTRANSFERASE SULT"/>
    <property type="match status" value="1"/>
</dbReference>
<organism evidence="4 5">
    <name type="scientific">Paractinoplanes rishiriensis</name>
    <dbReference type="NCBI Taxonomy" id="1050105"/>
    <lineage>
        <taxon>Bacteria</taxon>
        <taxon>Bacillati</taxon>
        <taxon>Actinomycetota</taxon>
        <taxon>Actinomycetes</taxon>
        <taxon>Micromonosporales</taxon>
        <taxon>Micromonosporaceae</taxon>
        <taxon>Paractinoplanes</taxon>
    </lineage>
</organism>
<dbReference type="AlphaFoldDB" id="A0A919JV26"/>
<reference evidence="4" key="1">
    <citation type="submission" date="2021-01" db="EMBL/GenBank/DDBJ databases">
        <title>Whole genome shotgun sequence of Actinoplanes rishiriensis NBRC 108556.</title>
        <authorList>
            <person name="Komaki H."/>
            <person name="Tamura T."/>
        </authorList>
    </citation>
    <scope>NUCLEOTIDE SEQUENCE</scope>
    <source>
        <strain evidence="4">NBRC 108556</strain>
    </source>
</reference>
<dbReference type="Pfam" id="PF00685">
    <property type="entry name" value="Sulfotransfer_1"/>
    <property type="match status" value="1"/>
</dbReference>
<dbReference type="InterPro" id="IPR027417">
    <property type="entry name" value="P-loop_NTPase"/>
</dbReference>
<evidence type="ECO:0000313" key="4">
    <source>
        <dbReference type="EMBL" id="GIE94079.1"/>
    </source>
</evidence>
<dbReference type="SUPFAM" id="SSF52540">
    <property type="entry name" value="P-loop containing nucleoside triphosphate hydrolases"/>
    <property type="match status" value="1"/>
</dbReference>
<protein>
    <submittedName>
        <fullName evidence="4">Glycolipid sulfotransferase</fullName>
    </submittedName>
</protein>
<accession>A0A919JV26</accession>
<comment type="caution">
    <text evidence="4">The sequence shown here is derived from an EMBL/GenBank/DDBJ whole genome shotgun (WGS) entry which is preliminary data.</text>
</comment>
<dbReference type="GO" id="GO:0008146">
    <property type="term" value="F:sulfotransferase activity"/>
    <property type="evidence" value="ECO:0007669"/>
    <property type="project" value="InterPro"/>
</dbReference>
<keyword evidence="5" id="KW-1185">Reference proteome</keyword>
<dbReference type="Proteomes" id="UP000636960">
    <property type="component" value="Unassembled WGS sequence"/>
</dbReference>
<proteinExistence type="inferred from homology"/>
<name>A0A919JV26_9ACTN</name>
<evidence type="ECO:0000313" key="5">
    <source>
        <dbReference type="Proteomes" id="UP000636960"/>
    </source>
</evidence>
<evidence type="ECO:0000256" key="1">
    <source>
        <dbReference type="ARBA" id="ARBA00005771"/>
    </source>
</evidence>
<gene>
    <name evidence="4" type="ORF">Ari01nite_15440</name>
</gene>
<dbReference type="InterPro" id="IPR000863">
    <property type="entry name" value="Sulfotransferase_dom"/>
</dbReference>
<evidence type="ECO:0000256" key="2">
    <source>
        <dbReference type="ARBA" id="ARBA00022679"/>
    </source>
</evidence>
<evidence type="ECO:0000259" key="3">
    <source>
        <dbReference type="Pfam" id="PF00685"/>
    </source>
</evidence>
<feature type="domain" description="Sulfotransferase" evidence="3">
    <location>
        <begin position="30"/>
        <end position="275"/>
    </location>
</feature>
<sequence length="295" mass="32887">MDRAVNGAPIRYLSRDEDSARWHGFRFRPGDIVISTRRRGGTTWMQMICALLIFQHPEPPIPLWHLSPWLDHTIAPAHLVHARLAEQPHRRFIKTHTPLDGIPYDARVSYIVVARHPLDVFVSLRHQLNNIDGARMSRITGGTLPDEPAGPVRDALLRWIEGEAGPYPETLAGVLGHLAVGWDRRELPNVLLVHYDDLVADLDGQMRGLAGRLGIAVPEAAWPVLTRAASFEQMRGAADRLVPGARGMFRDIASFFRRGTSGAGRELLTAAELAHYHARAAELAPTDLLEWLHGK</sequence>
<keyword evidence="2" id="KW-0808">Transferase</keyword>
<dbReference type="Gene3D" id="3.40.50.300">
    <property type="entry name" value="P-loop containing nucleotide triphosphate hydrolases"/>
    <property type="match status" value="1"/>
</dbReference>
<comment type="similarity">
    <text evidence="1">Belongs to the sulfotransferase 1 family.</text>
</comment>
<dbReference type="EMBL" id="BOMV01000009">
    <property type="protein sequence ID" value="GIE94079.1"/>
    <property type="molecule type" value="Genomic_DNA"/>
</dbReference>